<organism evidence="1 2">
    <name type="scientific">Celeribacter baekdonensis B30</name>
    <dbReference type="NCBI Taxonomy" id="1208323"/>
    <lineage>
        <taxon>Bacteria</taxon>
        <taxon>Pseudomonadati</taxon>
        <taxon>Pseudomonadota</taxon>
        <taxon>Alphaproteobacteria</taxon>
        <taxon>Rhodobacterales</taxon>
        <taxon>Roseobacteraceae</taxon>
        <taxon>Celeribacter</taxon>
    </lineage>
</organism>
<dbReference type="AlphaFoldDB" id="K2JJ46"/>
<dbReference type="eggNOG" id="ENOG502Z9JM">
    <property type="taxonomic scope" value="Bacteria"/>
</dbReference>
<gene>
    <name evidence="1" type="ORF">B30_02120</name>
</gene>
<dbReference type="PATRIC" id="fig|1208323.3.peg.439"/>
<dbReference type="Pfam" id="PF10712">
    <property type="entry name" value="NAD-GH"/>
    <property type="match status" value="1"/>
</dbReference>
<dbReference type="EMBL" id="AMRK01000001">
    <property type="protein sequence ID" value="EKE74482.1"/>
    <property type="molecule type" value="Genomic_DNA"/>
</dbReference>
<evidence type="ECO:0000313" key="1">
    <source>
        <dbReference type="EMBL" id="EKE74482.1"/>
    </source>
</evidence>
<comment type="caution">
    <text evidence="1">The sequence shown here is derived from an EMBL/GenBank/DDBJ whole genome shotgun (WGS) entry which is preliminary data.</text>
</comment>
<dbReference type="STRING" id="1208323.B30_02120"/>
<dbReference type="Proteomes" id="UP000006762">
    <property type="component" value="Unassembled WGS sequence"/>
</dbReference>
<proteinExistence type="predicted"/>
<name>K2JJ46_9RHOB</name>
<accession>K2JJ46</accession>
<dbReference type="InterPro" id="IPR019651">
    <property type="entry name" value="Glutamate_DH_NAD-spec"/>
</dbReference>
<sequence length="685" mass="75956">MARFALFSLINGLTELHGSVSHVLNARTDFIRVFGFKLIFERSNRKFDGFNGGRINLVVVLFDRLFSRVNEAFGLVFRFDQCFAGLIGVGICLGVFDHFLDVLIGEATRGLDRDLLLFAGAFVFGAHLDDTVGVDVKGHFDLRHAARCGRDAFEVELAQHFVVGGHLAFTLEHAKCHGGLVVLGGGEDLRLFGRDRGVAVDQTGEHATQRFDANGQRGHIKQQHVFHVTLQYAGLNGGAHGNHFVRVHTFVRLFAEEFGHLFDDFRHTGHPANQHDFVDVRGGETGIFESSLTRFDRVFDQVVHKAFQLRTGQFDHEVKRRAGGRVHGNERLVDLGLAGGRQFDLGFFSRFFEALKGHFVFGQIDAMLFFELTREVVHDAHVEIFTTKERVAVGGLHFKHAITEFEDGHVECPAAKVIDRDGFGFGFVEAIGQSRSCRLVDDPQHFEASNLTGVFGGLALGVVKVSRNRDDGLGHFFAEIGLGGFFHLAENKGGDLRRRIFVATHFNPSVTIAAIDDAVGNEALVLFHFGVTDATTDQTFDGEHCVLRVGHSLTFGRLTNEAFIVGKADDRRRGTCTFSIFNNPGLRTIHDGNAGVGGPEVDTDDFGHAQNPLLGDVKTRGPFWHPPLIPVILTDQNIRTDHCFSAYIRRRLAPCKLCEALRDRKNGVISEENDKGGGKWIDQRH</sequence>
<evidence type="ECO:0000313" key="2">
    <source>
        <dbReference type="Proteomes" id="UP000006762"/>
    </source>
</evidence>
<dbReference type="PROSITE" id="PS00221">
    <property type="entry name" value="MIP"/>
    <property type="match status" value="1"/>
</dbReference>
<protein>
    <submittedName>
        <fullName evidence="1">NAD-specific glutamate dehydrogenase</fullName>
    </submittedName>
</protein>
<dbReference type="InterPro" id="IPR022357">
    <property type="entry name" value="MIP_CS"/>
</dbReference>
<keyword evidence="2" id="KW-1185">Reference proteome</keyword>
<reference evidence="1 2" key="1">
    <citation type="submission" date="2012-09" db="EMBL/GenBank/DDBJ databases">
        <title>Celeribacter baekdonensis B30 Genome Sequencing.</title>
        <authorList>
            <person name="Wang W."/>
        </authorList>
    </citation>
    <scope>NUCLEOTIDE SEQUENCE [LARGE SCALE GENOMIC DNA]</scope>
    <source>
        <strain evidence="1 2">B30</strain>
    </source>
</reference>